<evidence type="ECO:0000313" key="4">
    <source>
        <dbReference type="Proteomes" id="UP000232196"/>
    </source>
</evidence>
<sequence>MSTASTWGEIYPLKGDWEFSWGNLYSPNTGYVESGQYFPVPGIWRDYSPEFTWQGHGSYRLKIHKTPEQKNLAIFVPRIPGVYSVYLGKRMIFANGINGTSRIDTEFLAHPNAQIYLLDSLDTELIVNVSNYRGNFLKGGIRNPFLIGDIDALKFKVVRETIWETLLVAIIFSVGLYHLIFFASYRKDLVPLFFSLFCFLVAFYSFVTSGLQYILTPELTLDLRIRMEYFCEACLVPSVYMILRTMYPKQFGAKWMAILMSTMFIFIFSVFVLGEEELIYLYSFFMHVPPFYTLFLLAALGYAWWQKEDRARTVFLSGMILAVSMANDVIWGLYEVYFLIPYSFPAALVGFIAFNSYIISLRFTKDLEKAETFAELQSKYNEQLRLNAEEKAKFATLVDQSMDKGFHSLIDQLESKESSDKSLSKLKNELNQTLSGVRDILDLMHHQGGKEELVEDVMRKFVLKNPLFAHSEIQKVSQFLRIDECLQVQRIFSDAVKIGARRSGESKIFWGKEGDSILLRIQTTGVVETKEEPSSLIEADLKVRTEKLGARFFLLSEPGKFEFELRLHS</sequence>
<keyword evidence="4" id="KW-1185">Reference proteome</keyword>
<name>A0A2M9XH37_9LEPT</name>
<feature type="transmembrane region" description="Helical" evidence="1">
    <location>
        <begin position="279"/>
        <end position="302"/>
    </location>
</feature>
<feature type="domain" description="7TM-DISM receptor extracellular" evidence="2">
    <location>
        <begin position="160"/>
        <end position="360"/>
    </location>
</feature>
<feature type="transmembrane region" description="Helical" evidence="1">
    <location>
        <begin position="162"/>
        <end position="182"/>
    </location>
</feature>
<dbReference type="AlphaFoldDB" id="A0A2M9XH37"/>
<dbReference type="RefSeq" id="WP_100705768.1">
    <property type="nucleotide sequence ID" value="NZ_NPDL01000002.1"/>
</dbReference>
<accession>A0A2M9XH37</accession>
<keyword evidence="1" id="KW-0812">Transmembrane</keyword>
<dbReference type="GO" id="GO:0016301">
    <property type="term" value="F:kinase activity"/>
    <property type="evidence" value="ECO:0007669"/>
    <property type="project" value="UniProtKB-KW"/>
</dbReference>
<keyword evidence="3" id="KW-0808">Transferase</keyword>
<dbReference type="Pfam" id="PF07695">
    <property type="entry name" value="7TMR-DISM_7TM"/>
    <property type="match status" value="1"/>
</dbReference>
<dbReference type="Proteomes" id="UP000232196">
    <property type="component" value="Unassembled WGS sequence"/>
</dbReference>
<proteinExistence type="predicted"/>
<protein>
    <submittedName>
        <fullName evidence="3">Histidine kinase</fullName>
    </submittedName>
</protein>
<dbReference type="OrthoDB" id="199946at2"/>
<feature type="transmembrane region" description="Helical" evidence="1">
    <location>
        <begin position="189"/>
        <end position="207"/>
    </location>
</feature>
<gene>
    <name evidence="3" type="ORF">CH357_04295</name>
</gene>
<organism evidence="3 4">
    <name type="scientific">Leptospira hartskeerlii</name>
    <dbReference type="NCBI Taxonomy" id="2023177"/>
    <lineage>
        <taxon>Bacteria</taxon>
        <taxon>Pseudomonadati</taxon>
        <taxon>Spirochaetota</taxon>
        <taxon>Spirochaetia</taxon>
        <taxon>Leptospirales</taxon>
        <taxon>Leptospiraceae</taxon>
        <taxon>Leptospira</taxon>
    </lineage>
</organism>
<reference evidence="3 4" key="1">
    <citation type="submission" date="2017-07" db="EMBL/GenBank/DDBJ databases">
        <title>Leptospira spp. isolated from tropical soils.</title>
        <authorList>
            <person name="Thibeaux R."/>
            <person name="Iraola G."/>
            <person name="Ferres I."/>
            <person name="Bierque E."/>
            <person name="Girault D."/>
            <person name="Soupe-Gilbert M.-E."/>
            <person name="Picardeau M."/>
            <person name="Goarant C."/>
        </authorList>
    </citation>
    <scope>NUCLEOTIDE SEQUENCE [LARGE SCALE GENOMIC DNA]</scope>
    <source>
        <strain evidence="3 4">MCA1-C-A1</strain>
    </source>
</reference>
<keyword evidence="1" id="KW-0472">Membrane</keyword>
<evidence type="ECO:0000313" key="3">
    <source>
        <dbReference type="EMBL" id="PJZ26980.1"/>
    </source>
</evidence>
<comment type="caution">
    <text evidence="3">The sequence shown here is derived from an EMBL/GenBank/DDBJ whole genome shotgun (WGS) entry which is preliminary data.</text>
</comment>
<evidence type="ECO:0000259" key="2">
    <source>
        <dbReference type="Pfam" id="PF07695"/>
    </source>
</evidence>
<dbReference type="EMBL" id="NPDN01000002">
    <property type="protein sequence ID" value="PJZ26980.1"/>
    <property type="molecule type" value="Genomic_DNA"/>
</dbReference>
<feature type="transmembrane region" description="Helical" evidence="1">
    <location>
        <begin position="340"/>
        <end position="359"/>
    </location>
</feature>
<keyword evidence="1" id="KW-1133">Transmembrane helix</keyword>
<evidence type="ECO:0000256" key="1">
    <source>
        <dbReference type="SAM" id="Phobius"/>
    </source>
</evidence>
<feature type="transmembrane region" description="Helical" evidence="1">
    <location>
        <begin position="255"/>
        <end position="273"/>
    </location>
</feature>
<keyword evidence="3" id="KW-0418">Kinase</keyword>
<dbReference type="InterPro" id="IPR011623">
    <property type="entry name" value="7TMR_DISM_rcpt_extracell_dom1"/>
</dbReference>
<feature type="transmembrane region" description="Helical" evidence="1">
    <location>
        <begin position="314"/>
        <end position="334"/>
    </location>
</feature>